<evidence type="ECO:0000313" key="1">
    <source>
        <dbReference type="EMBL" id="RNA00241.1"/>
    </source>
</evidence>
<evidence type="ECO:0000313" key="2">
    <source>
        <dbReference type="Proteomes" id="UP000276133"/>
    </source>
</evidence>
<organism evidence="1 2">
    <name type="scientific">Brachionus plicatilis</name>
    <name type="common">Marine rotifer</name>
    <name type="synonym">Brachionus muelleri</name>
    <dbReference type="NCBI Taxonomy" id="10195"/>
    <lineage>
        <taxon>Eukaryota</taxon>
        <taxon>Metazoa</taxon>
        <taxon>Spiralia</taxon>
        <taxon>Gnathifera</taxon>
        <taxon>Rotifera</taxon>
        <taxon>Eurotatoria</taxon>
        <taxon>Monogononta</taxon>
        <taxon>Pseudotrocha</taxon>
        <taxon>Ploima</taxon>
        <taxon>Brachionidae</taxon>
        <taxon>Brachionus</taxon>
    </lineage>
</organism>
<name>A0A3M7PND1_BRAPC</name>
<dbReference type="Proteomes" id="UP000276133">
    <property type="component" value="Unassembled WGS sequence"/>
</dbReference>
<accession>A0A3M7PND1</accession>
<keyword evidence="2" id="KW-1185">Reference proteome</keyword>
<dbReference type="EMBL" id="REGN01009851">
    <property type="protein sequence ID" value="RNA00241.1"/>
    <property type="molecule type" value="Genomic_DNA"/>
</dbReference>
<protein>
    <submittedName>
        <fullName evidence="1">Uncharacterized protein</fullName>
    </submittedName>
</protein>
<sequence>MQRLTRFNLFSEAFYFLSGIPFKTHRPVFLVRYGAKRRCKNKYRNDLITVYTKKIMTVKNNTEPATYVAILLTLLSFI</sequence>
<dbReference type="AlphaFoldDB" id="A0A3M7PND1"/>
<comment type="caution">
    <text evidence="1">The sequence shown here is derived from an EMBL/GenBank/DDBJ whole genome shotgun (WGS) entry which is preliminary data.</text>
</comment>
<gene>
    <name evidence="1" type="ORF">BpHYR1_022013</name>
</gene>
<reference evidence="1 2" key="1">
    <citation type="journal article" date="2018" name="Sci. Rep.">
        <title>Genomic signatures of local adaptation to the degree of environmental predictability in rotifers.</title>
        <authorList>
            <person name="Franch-Gras L."/>
            <person name="Hahn C."/>
            <person name="Garcia-Roger E.M."/>
            <person name="Carmona M.J."/>
            <person name="Serra M."/>
            <person name="Gomez A."/>
        </authorList>
    </citation>
    <scope>NUCLEOTIDE SEQUENCE [LARGE SCALE GENOMIC DNA]</scope>
    <source>
        <strain evidence="1">HYR1</strain>
    </source>
</reference>
<proteinExistence type="predicted"/>